<dbReference type="PANTHER" id="PTHR43617:SF34">
    <property type="entry name" value="PUTATIVE-RELATED"/>
    <property type="match status" value="1"/>
</dbReference>
<protein>
    <submittedName>
        <fullName evidence="2">GNAT family N-acetyltransferase</fullName>
    </submittedName>
</protein>
<reference evidence="2" key="1">
    <citation type="submission" date="2022-01" db="EMBL/GenBank/DDBJ databases">
        <title>Paenibacillus spongiae sp. nov., isolated from marine sponge.</title>
        <authorList>
            <person name="Li Z."/>
            <person name="Zhang M."/>
        </authorList>
    </citation>
    <scope>NUCLEOTIDE SEQUENCE</scope>
    <source>
        <strain evidence="2">PHS-Z3</strain>
    </source>
</reference>
<evidence type="ECO:0000313" key="2">
    <source>
        <dbReference type="EMBL" id="UVI32738.1"/>
    </source>
</evidence>
<sequence length="165" mass="18573">MLTYSIRPINEEDVPFLWEMLFESLHVRDGQEPFGREVIREPSLAKYVEGWGREGDLGYIAVNSEGQSIGSITSRFYKEQNQGFGFIRHDIPELGMAIIPEYRGKGIGTALLSRLFEELALAGIKQVSLSVDPTNRTAVKLYRRFGFVEACMVDTSITMVAYVNG</sequence>
<dbReference type="RefSeq" id="WP_258388788.1">
    <property type="nucleotide sequence ID" value="NZ_CP091430.1"/>
</dbReference>
<gene>
    <name evidence="2" type="ORF">L1F29_13315</name>
</gene>
<dbReference type="CDD" id="cd04301">
    <property type="entry name" value="NAT_SF"/>
    <property type="match status" value="1"/>
</dbReference>
<evidence type="ECO:0000313" key="3">
    <source>
        <dbReference type="Proteomes" id="UP001057877"/>
    </source>
</evidence>
<dbReference type="EMBL" id="CP091430">
    <property type="protein sequence ID" value="UVI32738.1"/>
    <property type="molecule type" value="Genomic_DNA"/>
</dbReference>
<keyword evidence="3" id="KW-1185">Reference proteome</keyword>
<dbReference type="SUPFAM" id="SSF55729">
    <property type="entry name" value="Acyl-CoA N-acyltransferases (Nat)"/>
    <property type="match status" value="1"/>
</dbReference>
<dbReference type="Proteomes" id="UP001057877">
    <property type="component" value="Chromosome"/>
</dbReference>
<dbReference type="InterPro" id="IPR050276">
    <property type="entry name" value="MshD_Acetyltransferase"/>
</dbReference>
<dbReference type="Gene3D" id="3.40.630.30">
    <property type="match status" value="1"/>
</dbReference>
<dbReference type="InterPro" id="IPR016181">
    <property type="entry name" value="Acyl_CoA_acyltransferase"/>
</dbReference>
<name>A0ABY5SGN2_9BACL</name>
<proteinExistence type="predicted"/>
<organism evidence="2 3">
    <name type="scientific">Paenibacillus spongiae</name>
    <dbReference type="NCBI Taxonomy" id="2909671"/>
    <lineage>
        <taxon>Bacteria</taxon>
        <taxon>Bacillati</taxon>
        <taxon>Bacillota</taxon>
        <taxon>Bacilli</taxon>
        <taxon>Bacillales</taxon>
        <taxon>Paenibacillaceae</taxon>
        <taxon>Paenibacillus</taxon>
    </lineage>
</organism>
<dbReference type="PANTHER" id="PTHR43617">
    <property type="entry name" value="L-AMINO ACID N-ACETYLTRANSFERASE"/>
    <property type="match status" value="1"/>
</dbReference>
<dbReference type="Pfam" id="PF00583">
    <property type="entry name" value="Acetyltransf_1"/>
    <property type="match status" value="1"/>
</dbReference>
<accession>A0ABY5SGN2</accession>
<dbReference type="PROSITE" id="PS51186">
    <property type="entry name" value="GNAT"/>
    <property type="match status" value="1"/>
</dbReference>
<dbReference type="InterPro" id="IPR000182">
    <property type="entry name" value="GNAT_dom"/>
</dbReference>
<feature type="domain" description="N-acetyltransferase" evidence="1">
    <location>
        <begin position="4"/>
        <end position="165"/>
    </location>
</feature>
<evidence type="ECO:0000259" key="1">
    <source>
        <dbReference type="PROSITE" id="PS51186"/>
    </source>
</evidence>